<dbReference type="Gene3D" id="3.40.50.300">
    <property type="entry name" value="P-loop containing nucleotide triphosphate hydrolases"/>
    <property type="match status" value="1"/>
</dbReference>
<accession>A0ABU3EBU8</accession>
<evidence type="ECO:0000313" key="2">
    <source>
        <dbReference type="Proteomes" id="UP001251085"/>
    </source>
</evidence>
<comment type="caution">
    <text evidence="1">The sequence shown here is derived from an EMBL/GenBank/DDBJ whole genome shotgun (WGS) entry which is preliminary data.</text>
</comment>
<protein>
    <submittedName>
        <fullName evidence="1">Gamma-glutamyl kinase</fullName>
    </submittedName>
</protein>
<dbReference type="InterPro" id="IPR027417">
    <property type="entry name" value="P-loop_NTPase"/>
</dbReference>
<organism evidence="1 2">
    <name type="scientific">Paracoccus broussonetiae</name>
    <dbReference type="NCBI Taxonomy" id="3075834"/>
    <lineage>
        <taxon>Bacteria</taxon>
        <taxon>Pseudomonadati</taxon>
        <taxon>Pseudomonadota</taxon>
        <taxon>Alphaproteobacteria</taxon>
        <taxon>Rhodobacterales</taxon>
        <taxon>Paracoccaceae</taxon>
        <taxon>Paracoccus</taxon>
    </lineage>
</organism>
<evidence type="ECO:0000313" key="1">
    <source>
        <dbReference type="EMBL" id="MDT1061699.1"/>
    </source>
</evidence>
<dbReference type="GO" id="GO:0016301">
    <property type="term" value="F:kinase activity"/>
    <property type="evidence" value="ECO:0007669"/>
    <property type="project" value="UniProtKB-KW"/>
</dbReference>
<keyword evidence="2" id="KW-1185">Reference proteome</keyword>
<keyword evidence="1" id="KW-0418">Kinase</keyword>
<dbReference type="SUPFAM" id="SSF52540">
    <property type="entry name" value="P-loop containing nucleoside triphosphate hydrolases"/>
    <property type="match status" value="1"/>
</dbReference>
<reference evidence="2" key="1">
    <citation type="submission" date="2023-07" db="EMBL/GenBank/DDBJ databases">
        <title>Characterization of two Paracoccaceae strains isolated from Phycosphere and proposal of Xinfangfangia lacusdiani sp. nov.</title>
        <authorList>
            <person name="Deng Y."/>
            <person name="Zhang Y.Q."/>
        </authorList>
    </citation>
    <scope>NUCLEOTIDE SEQUENCE [LARGE SCALE GENOMIC DNA]</scope>
    <source>
        <strain evidence="2">CPCC 101403</strain>
    </source>
</reference>
<dbReference type="RefSeq" id="WP_311758799.1">
    <property type="nucleotide sequence ID" value="NZ_JAVRQI010000005.1"/>
</dbReference>
<name>A0ABU3EBU8_9RHOB</name>
<keyword evidence="1" id="KW-0808">Transferase</keyword>
<dbReference type="Proteomes" id="UP001251085">
    <property type="component" value="Unassembled WGS sequence"/>
</dbReference>
<gene>
    <name evidence="1" type="ORF">RM190_07500</name>
</gene>
<dbReference type="EMBL" id="JAVRQI010000005">
    <property type="protein sequence ID" value="MDT1061699.1"/>
    <property type="molecule type" value="Genomic_DNA"/>
</dbReference>
<proteinExistence type="predicted"/>
<sequence>MLIFIEPRLVLLSVPKTGTTALEQALLPHAEISFRSRPEIKHINHRQYLKQIRPLLAPLGHPSFDRVAVIREPLDWLRSWYRYRARDALIGHPNSTAQISFDQFLRDYLSEGERPAHARLGRQSDFLLDATGRISIQHLYRYEALPELVRFLSQRIGVPISLGRSNVSPEAATDLDPKAEVWARGALAREYEVWEGARQAAPYNSLARSSNARTIRTIAS</sequence>